<sequence length="77" mass="8973">MKKYQLRDFEILISDTLYSIYDGHEEIVVIFPDHSSVCCNVKISEKGTLLVDTFWGVDHIVSGTTVHIYYKDEEMEQ</sequence>
<proteinExistence type="predicted"/>
<evidence type="ECO:0000313" key="2">
    <source>
        <dbReference type="Proteomes" id="UP000269331"/>
    </source>
</evidence>
<dbReference type="RefSeq" id="WP_120172003.1">
    <property type="nucleotide sequence ID" value="NZ_AP018400.1"/>
</dbReference>
<evidence type="ECO:0000313" key="1">
    <source>
        <dbReference type="EMBL" id="BBA93091.1"/>
    </source>
</evidence>
<dbReference type="Proteomes" id="UP000269331">
    <property type="component" value="Chromosome"/>
</dbReference>
<organism evidence="1 2">
    <name type="scientific">Streptococcus ruminantium</name>
    <dbReference type="NCBI Taxonomy" id="1917441"/>
    <lineage>
        <taxon>Bacteria</taxon>
        <taxon>Bacillati</taxon>
        <taxon>Bacillota</taxon>
        <taxon>Bacilli</taxon>
        <taxon>Lactobacillales</taxon>
        <taxon>Streptococcaceae</taxon>
        <taxon>Streptococcus</taxon>
    </lineage>
</organism>
<dbReference type="OrthoDB" id="2223886at2"/>
<name>A0A2Z5U0F5_9STRE</name>
<dbReference type="GeneID" id="52230010"/>
<gene>
    <name evidence="1" type="ORF">SR187_7440</name>
</gene>
<accession>A0A2Z5U0F5</accession>
<protein>
    <submittedName>
        <fullName evidence="1">Uncharacterized protein</fullName>
    </submittedName>
</protein>
<dbReference type="AlphaFoldDB" id="A0A2Z5U0F5"/>
<dbReference type="EMBL" id="AP018400">
    <property type="protein sequence ID" value="BBA93091.1"/>
    <property type="molecule type" value="Genomic_DNA"/>
</dbReference>
<reference evidence="1 2" key="1">
    <citation type="journal article" date="2018" name="Genome Biol. Evol.">
        <title>Complete Genome Sequence of Streptococcus ruminantium sp. nov. GUT-187T (=DSM 104980T =JCM 31869T), the Type Strain of S. ruminantium, and Comparison with Genome Sequences of Streptococcus suis Strains.</title>
        <authorList>
            <person name="Tohya M."/>
            <person name="Sekizaki T."/>
            <person name="Miyoshi-Akiyama T."/>
        </authorList>
    </citation>
    <scope>NUCLEOTIDE SEQUENCE [LARGE SCALE GENOMIC DNA]</scope>
    <source>
        <strain evidence="1 2">GUT187T</strain>
    </source>
</reference>
<dbReference type="KEGG" id="srq:SR187_7440"/>